<organism evidence="1 2">
    <name type="scientific">Collybiopsis luxurians FD-317 M1</name>
    <dbReference type="NCBI Taxonomy" id="944289"/>
    <lineage>
        <taxon>Eukaryota</taxon>
        <taxon>Fungi</taxon>
        <taxon>Dikarya</taxon>
        <taxon>Basidiomycota</taxon>
        <taxon>Agaricomycotina</taxon>
        <taxon>Agaricomycetes</taxon>
        <taxon>Agaricomycetidae</taxon>
        <taxon>Agaricales</taxon>
        <taxon>Marasmiineae</taxon>
        <taxon>Omphalotaceae</taxon>
        <taxon>Collybiopsis</taxon>
        <taxon>Collybiopsis luxurians</taxon>
    </lineage>
</organism>
<feature type="non-terminal residue" evidence="1">
    <location>
        <position position="1"/>
    </location>
</feature>
<accession>A0A0D0CA65</accession>
<reference evidence="1 2" key="1">
    <citation type="submission" date="2014-04" db="EMBL/GenBank/DDBJ databases">
        <title>Evolutionary Origins and Diversification of the Mycorrhizal Mutualists.</title>
        <authorList>
            <consortium name="DOE Joint Genome Institute"/>
            <consortium name="Mycorrhizal Genomics Consortium"/>
            <person name="Kohler A."/>
            <person name="Kuo A."/>
            <person name="Nagy L.G."/>
            <person name="Floudas D."/>
            <person name="Copeland A."/>
            <person name="Barry K.W."/>
            <person name="Cichocki N."/>
            <person name="Veneault-Fourrey C."/>
            <person name="LaButti K."/>
            <person name="Lindquist E.A."/>
            <person name="Lipzen A."/>
            <person name="Lundell T."/>
            <person name="Morin E."/>
            <person name="Murat C."/>
            <person name="Riley R."/>
            <person name="Ohm R."/>
            <person name="Sun H."/>
            <person name="Tunlid A."/>
            <person name="Henrissat B."/>
            <person name="Grigoriev I.V."/>
            <person name="Hibbett D.S."/>
            <person name="Martin F."/>
        </authorList>
    </citation>
    <scope>NUCLEOTIDE SEQUENCE [LARGE SCALE GENOMIC DNA]</scope>
    <source>
        <strain evidence="1 2">FD-317 M1</strain>
    </source>
</reference>
<gene>
    <name evidence="1" type="ORF">GYMLUDRAFT_181075</name>
</gene>
<sequence length="71" mass="7921">IGGVYARHPGWEHSLQQINLAHSEVVDHLQRVEWKGDLVAEYCDSEIGCVRGQEAAKSNFLTKSSLELSNL</sequence>
<protein>
    <submittedName>
        <fullName evidence="1">Uncharacterized protein</fullName>
    </submittedName>
</protein>
<dbReference type="Proteomes" id="UP000053593">
    <property type="component" value="Unassembled WGS sequence"/>
</dbReference>
<dbReference type="OrthoDB" id="3048541at2759"/>
<dbReference type="EMBL" id="KN834856">
    <property type="protein sequence ID" value="KIK51728.1"/>
    <property type="molecule type" value="Genomic_DNA"/>
</dbReference>
<evidence type="ECO:0000313" key="1">
    <source>
        <dbReference type="EMBL" id="KIK51728.1"/>
    </source>
</evidence>
<evidence type="ECO:0000313" key="2">
    <source>
        <dbReference type="Proteomes" id="UP000053593"/>
    </source>
</evidence>
<dbReference type="AlphaFoldDB" id="A0A0D0CA65"/>
<dbReference type="HOGENOM" id="CLU_2746922_0_0_1"/>
<name>A0A0D0CA65_9AGAR</name>
<proteinExistence type="predicted"/>
<keyword evidence="2" id="KW-1185">Reference proteome</keyword>